<dbReference type="HOGENOM" id="CLU_434699_0_0_7"/>
<proteinExistence type="predicted"/>
<evidence type="ECO:0000313" key="2">
    <source>
        <dbReference type="Proteomes" id="UP000006176"/>
    </source>
</evidence>
<dbReference type="RefSeq" id="WP_014769494.1">
    <property type="nucleotide sequence ID" value="NC_018002.1"/>
</dbReference>
<gene>
    <name evidence="1" type="ordered locus">Sulba_1325</name>
</gene>
<evidence type="ECO:0000313" key="1">
    <source>
        <dbReference type="EMBL" id="AFL68616.1"/>
    </source>
</evidence>
<sequence>MLLEDFLHETRSLSVAHLYFHEPKLTLFENAKQTHPHFLSFNLEEENNTPLSADILFIEVAEASKEKLKRLVSILGKYKPTITYLFAEDVENRLLLKFALHFNVTDVLPLINEEHVLLSIFSQNPTKLDEKLYTFQKIELEKKIEHFFPFFLFQGKHLLYANAKAEKLYETTHLVSMQEKIHENEDLYNALESNEDAQGIIYLHSRPYMCLIKCFAKNNEKLLTLIGDMEEEERTCSSMLNRFDFVDMLKDRLAQQSVTQTAITLTFVNIANLEKLSKSFKGTALHDAFKNLLQTFFQLKETWQELVQWSPSLYIFMSEKRHFEETCKQANYIQKELFTTHIHEKISPIIVTSVMDIKEMNLNNLIEIIEKINTKTLTTNDTQNIDYYEVEYLENISNENEQISYLMHHCFNNKIPIKLLNIYKGLCINTAADILKISHDSYHISCENLQAYVMQLEGQTVLQASSFPKDIKAEVSFLDIKKSFAIIKNLSFLHNSANNRQHTRVQTSFRTPIVMKYARHASAQGEIVDISVNSIAMRIKKLFREEELKGSLVHLNFSLPNETGEYGYVVMDIEAKITYIAQRDTESTKIVVMLENLPKPYSEYLLQYMYTRQKELITEIKRATKAYH</sequence>
<dbReference type="eggNOG" id="COG3706">
    <property type="taxonomic scope" value="Bacteria"/>
</dbReference>
<dbReference type="EMBL" id="CP003333">
    <property type="protein sequence ID" value="AFL68616.1"/>
    <property type="molecule type" value="Genomic_DNA"/>
</dbReference>
<organism evidence="1 2">
    <name type="scientific">Sulfurospirillum barnesii (strain ATCC 700032 / DSM 10660 / SES-3)</name>
    <dbReference type="NCBI Taxonomy" id="760154"/>
    <lineage>
        <taxon>Bacteria</taxon>
        <taxon>Pseudomonadati</taxon>
        <taxon>Campylobacterota</taxon>
        <taxon>Epsilonproteobacteria</taxon>
        <taxon>Campylobacterales</taxon>
        <taxon>Sulfurospirillaceae</taxon>
        <taxon>Sulfurospirillum</taxon>
    </lineage>
</organism>
<dbReference type="OrthoDB" id="5337309at2"/>
<dbReference type="PATRIC" id="fig|760154.4.peg.1326"/>
<dbReference type="Proteomes" id="UP000006176">
    <property type="component" value="Chromosome"/>
</dbReference>
<dbReference type="AlphaFoldDB" id="I3XXE2"/>
<keyword evidence="2" id="KW-1185">Reference proteome</keyword>
<accession>I3XXE2</accession>
<dbReference type="STRING" id="760154.Sulba_1325"/>
<name>I3XXE2_SULBS</name>
<dbReference type="KEGG" id="sba:Sulba_1325"/>
<reference evidence="1 2" key="1">
    <citation type="submission" date="2012-06" db="EMBL/GenBank/DDBJ databases">
        <title>Complete sequence of Sulfurospirillum barnesii SES-3.</title>
        <authorList>
            <consortium name="US DOE Joint Genome Institute"/>
            <person name="Lucas S."/>
            <person name="Han J."/>
            <person name="Lapidus A."/>
            <person name="Cheng J.-F."/>
            <person name="Goodwin L."/>
            <person name="Pitluck S."/>
            <person name="Peters L."/>
            <person name="Ovchinnikova G."/>
            <person name="Lu M."/>
            <person name="Detter J.C."/>
            <person name="Han C."/>
            <person name="Tapia R."/>
            <person name="Land M."/>
            <person name="Hauser L."/>
            <person name="Kyrpides N."/>
            <person name="Ivanova N."/>
            <person name="Pagani I."/>
            <person name="Stolz J."/>
            <person name="Arkin A."/>
            <person name="Dehal P."/>
            <person name="Oremland R."/>
            <person name="Saltikov C."/>
            <person name="Basu P."/>
            <person name="Hollibaugh J."/>
            <person name="Newman D."/>
            <person name="Stolyar S."/>
            <person name="Hazen T."/>
            <person name="Woyke T."/>
        </authorList>
    </citation>
    <scope>NUCLEOTIDE SEQUENCE [LARGE SCALE GENOMIC DNA]</scope>
    <source>
        <strain evidence="2">ATCC 700032 / DSM 10660 / SES-3</strain>
    </source>
</reference>
<protein>
    <submittedName>
        <fullName evidence="1">PilZ domain-containing protein</fullName>
    </submittedName>
</protein>